<dbReference type="RefSeq" id="WP_090306231.1">
    <property type="nucleotide sequence ID" value="NZ_FNRK01000007.1"/>
</dbReference>
<reference evidence="1 2" key="1">
    <citation type="submission" date="2016-10" db="EMBL/GenBank/DDBJ databases">
        <authorList>
            <person name="de Groot N.N."/>
        </authorList>
    </citation>
    <scope>NUCLEOTIDE SEQUENCE [LARGE SCALE GENOMIC DNA]</scope>
    <source>
        <strain evidence="1 2">SR12</strain>
    </source>
</reference>
<dbReference type="Pfam" id="PF10050">
    <property type="entry name" value="DUF2284"/>
    <property type="match status" value="1"/>
</dbReference>
<dbReference type="EMBL" id="FNRK01000007">
    <property type="protein sequence ID" value="SEA31423.1"/>
    <property type="molecule type" value="Genomic_DNA"/>
</dbReference>
<dbReference type="AlphaFoldDB" id="A0A1H4A5M9"/>
<dbReference type="STRING" id="81409.SAMN04515656_107110"/>
<dbReference type="OrthoDB" id="5420534at2"/>
<gene>
    <name evidence="1" type="ORF">SAMN04515656_107110</name>
</gene>
<protein>
    <submittedName>
        <fullName evidence="1">Predicted metal-binding protein</fullName>
    </submittedName>
</protein>
<accession>A0A1H4A5M9</accession>
<proteinExistence type="predicted"/>
<organism evidence="1 2">
    <name type="scientific">Eubacterium aggregans</name>
    <dbReference type="NCBI Taxonomy" id="81409"/>
    <lineage>
        <taxon>Bacteria</taxon>
        <taxon>Bacillati</taxon>
        <taxon>Bacillota</taxon>
        <taxon>Clostridia</taxon>
        <taxon>Eubacteriales</taxon>
        <taxon>Eubacteriaceae</taxon>
        <taxon>Eubacterium</taxon>
    </lineage>
</organism>
<sequence length="184" mass="20098">MDLIYWKDKAREAGFSEVVELKMETLVVNPEVRKMCEANTCGQYGKNWACPPGCGDLEECESSLSVCDCGLLVQTVAQLEDSFDFEGMAAAGSTHWKNFSRLRSQIQEAKAKKGDSLDVLALAAGSCTHCKTCAYPDDPCRFPEAAASSVEAYGLLVNQLCVDNGLAYNYGENTIAYTALFLFK</sequence>
<dbReference type="InterPro" id="IPR019271">
    <property type="entry name" value="DUF2284_metal-binding"/>
</dbReference>
<keyword evidence="2" id="KW-1185">Reference proteome</keyword>
<evidence type="ECO:0000313" key="2">
    <source>
        <dbReference type="Proteomes" id="UP000199394"/>
    </source>
</evidence>
<name>A0A1H4A5M9_9FIRM</name>
<dbReference type="Proteomes" id="UP000199394">
    <property type="component" value="Unassembled WGS sequence"/>
</dbReference>
<evidence type="ECO:0000313" key="1">
    <source>
        <dbReference type="EMBL" id="SEA31423.1"/>
    </source>
</evidence>